<dbReference type="InterPro" id="IPR013785">
    <property type="entry name" value="Aldolase_TIM"/>
</dbReference>
<dbReference type="PANTHER" id="PTHR10578:SF107">
    <property type="entry name" value="2-HYDROXYACID OXIDASE 1"/>
    <property type="match status" value="1"/>
</dbReference>
<dbReference type="GO" id="GO:0016614">
    <property type="term" value="F:oxidoreductase activity, acting on CH-OH group of donors"/>
    <property type="evidence" value="ECO:0007669"/>
    <property type="project" value="UniProtKB-ARBA"/>
</dbReference>
<accession>A0A6J6EL11</accession>
<sequence length="407" mass="45347">MIKSKRKFPDLPHLASLIDWKIPSIYRTRTKIARALTINDLAKIAKKRVPKVVFDYVEGSALDEVSYSRSQAAFDRVEFTAHTLRDVSKIDPSIEIFGKKVDLPILFSPTGYTRFMYHVGEPAVANVAVKNNLIYSLSTMGTTSPKELADQVPQSRRWFQLYVMQNRKDSLSVIKQAKDSGFEALILTVDTPVSGIRIRDMKNGLTIPPRIRLSTVFAIARKPIWWLNLFTTKKLEFAAFRGWNKTLVELAAAIFDPATKLEDLKWLQSVWSGPIIVKGVQNLEDAKRLAKMGVDGIILSNHGGRQLEKGPVPLELLPEVVKAIGKKVDIYIDGAVLSGQDAYAAVAMGAKAVFIGRAYLYGIMAGGELGVERVIEIMKRDFVNTMALTGARNIAEVQKIGARLRNF</sequence>
<dbReference type="PROSITE" id="PS00557">
    <property type="entry name" value="FMN_HYDROXY_ACID_DH_1"/>
    <property type="match status" value="1"/>
</dbReference>
<dbReference type="EMBL" id="CAEZTW010000015">
    <property type="protein sequence ID" value="CAB4576797.1"/>
    <property type="molecule type" value="Genomic_DNA"/>
</dbReference>
<keyword evidence="4" id="KW-0560">Oxidoreductase</keyword>
<evidence type="ECO:0000256" key="4">
    <source>
        <dbReference type="ARBA" id="ARBA00023002"/>
    </source>
</evidence>
<comment type="cofactor">
    <cofactor evidence="1">
        <name>FMN</name>
        <dbReference type="ChEBI" id="CHEBI:58210"/>
    </cofactor>
</comment>
<dbReference type="InterPro" id="IPR037396">
    <property type="entry name" value="FMN_HAD"/>
</dbReference>
<dbReference type="InterPro" id="IPR000262">
    <property type="entry name" value="FMN-dep_DH"/>
</dbReference>
<reference evidence="7" key="1">
    <citation type="submission" date="2020-05" db="EMBL/GenBank/DDBJ databases">
        <authorList>
            <person name="Chiriac C."/>
            <person name="Salcher M."/>
            <person name="Ghai R."/>
            <person name="Kavagutti S V."/>
        </authorList>
    </citation>
    <scope>NUCLEOTIDE SEQUENCE</scope>
</reference>
<dbReference type="CDD" id="cd02809">
    <property type="entry name" value="alpha_hydroxyacid_oxid_FMN"/>
    <property type="match status" value="1"/>
</dbReference>
<proteinExistence type="inferred from homology"/>
<organism evidence="7">
    <name type="scientific">freshwater metagenome</name>
    <dbReference type="NCBI Taxonomy" id="449393"/>
    <lineage>
        <taxon>unclassified sequences</taxon>
        <taxon>metagenomes</taxon>
        <taxon>ecological metagenomes</taxon>
    </lineage>
</organism>
<keyword evidence="3" id="KW-0288">FMN</keyword>
<protein>
    <submittedName>
        <fullName evidence="7">Unannotated protein</fullName>
    </submittedName>
</protein>
<dbReference type="PROSITE" id="PS51349">
    <property type="entry name" value="FMN_HYDROXY_ACID_DH_2"/>
    <property type="match status" value="1"/>
</dbReference>
<dbReference type="FunFam" id="3.20.20.70:FF:000029">
    <property type="entry name" value="L-lactate dehydrogenase"/>
    <property type="match status" value="1"/>
</dbReference>
<dbReference type="InterPro" id="IPR008259">
    <property type="entry name" value="FMN_hydac_DH_AS"/>
</dbReference>
<gene>
    <name evidence="7" type="ORF">UFOPK1766_00181</name>
</gene>
<dbReference type="InterPro" id="IPR012133">
    <property type="entry name" value="Alpha-hydoxy_acid_DH_FMN"/>
</dbReference>
<evidence type="ECO:0000313" key="7">
    <source>
        <dbReference type="EMBL" id="CAB4576797.1"/>
    </source>
</evidence>
<feature type="domain" description="FMN hydroxy acid dehydrogenase" evidence="6">
    <location>
        <begin position="30"/>
        <end position="407"/>
    </location>
</feature>
<dbReference type="Gene3D" id="3.20.20.70">
    <property type="entry name" value="Aldolase class I"/>
    <property type="match status" value="1"/>
</dbReference>
<dbReference type="SUPFAM" id="SSF51395">
    <property type="entry name" value="FMN-linked oxidoreductases"/>
    <property type="match status" value="1"/>
</dbReference>
<keyword evidence="2" id="KW-0285">Flavoprotein</keyword>
<dbReference type="Pfam" id="PF01070">
    <property type="entry name" value="FMN_dh"/>
    <property type="match status" value="1"/>
</dbReference>
<evidence type="ECO:0000256" key="5">
    <source>
        <dbReference type="ARBA" id="ARBA00024042"/>
    </source>
</evidence>
<evidence type="ECO:0000259" key="6">
    <source>
        <dbReference type="PROSITE" id="PS51349"/>
    </source>
</evidence>
<comment type="similarity">
    <text evidence="5">Belongs to the FMN-dependent alpha-hydroxy acid dehydrogenase family.</text>
</comment>
<dbReference type="PANTHER" id="PTHR10578">
    <property type="entry name" value="S -2-HYDROXY-ACID OXIDASE-RELATED"/>
    <property type="match status" value="1"/>
</dbReference>
<evidence type="ECO:0000256" key="1">
    <source>
        <dbReference type="ARBA" id="ARBA00001917"/>
    </source>
</evidence>
<name>A0A6J6EL11_9ZZZZ</name>
<evidence type="ECO:0000256" key="2">
    <source>
        <dbReference type="ARBA" id="ARBA00022630"/>
    </source>
</evidence>
<evidence type="ECO:0000256" key="3">
    <source>
        <dbReference type="ARBA" id="ARBA00022643"/>
    </source>
</evidence>
<dbReference type="AlphaFoldDB" id="A0A6J6EL11"/>
<dbReference type="PIRSF" id="PIRSF000138">
    <property type="entry name" value="Al-hdrx_acd_dh"/>
    <property type="match status" value="1"/>
</dbReference>
<dbReference type="GO" id="GO:0010181">
    <property type="term" value="F:FMN binding"/>
    <property type="evidence" value="ECO:0007669"/>
    <property type="project" value="InterPro"/>
</dbReference>